<dbReference type="OrthoDB" id="496981at2759"/>
<accession>A0A6A6TR49</accession>
<protein>
    <submittedName>
        <fullName evidence="1">Phosphoglycerate mutase-like protein</fullName>
    </submittedName>
</protein>
<organism evidence="1 2">
    <name type="scientific">Lophiostoma macrostomum CBS 122681</name>
    <dbReference type="NCBI Taxonomy" id="1314788"/>
    <lineage>
        <taxon>Eukaryota</taxon>
        <taxon>Fungi</taxon>
        <taxon>Dikarya</taxon>
        <taxon>Ascomycota</taxon>
        <taxon>Pezizomycotina</taxon>
        <taxon>Dothideomycetes</taxon>
        <taxon>Pleosporomycetidae</taxon>
        <taxon>Pleosporales</taxon>
        <taxon>Lophiostomataceae</taxon>
        <taxon>Lophiostoma</taxon>
    </lineage>
</organism>
<dbReference type="CDD" id="cd07067">
    <property type="entry name" value="HP_PGM_like"/>
    <property type="match status" value="1"/>
</dbReference>
<gene>
    <name evidence="1" type="ORF">K491DRAFT_687532</name>
</gene>
<dbReference type="GO" id="GO:0016791">
    <property type="term" value="F:phosphatase activity"/>
    <property type="evidence" value="ECO:0007669"/>
    <property type="project" value="TreeGrafter"/>
</dbReference>
<dbReference type="PANTHER" id="PTHR48100">
    <property type="entry name" value="BROAD-SPECIFICITY PHOSPHATASE YOR283W-RELATED"/>
    <property type="match status" value="1"/>
</dbReference>
<keyword evidence="2" id="KW-1185">Reference proteome</keyword>
<dbReference type="EMBL" id="MU004294">
    <property type="protein sequence ID" value="KAF2661388.1"/>
    <property type="molecule type" value="Genomic_DNA"/>
</dbReference>
<dbReference type="Gene3D" id="3.40.50.1240">
    <property type="entry name" value="Phosphoglycerate mutase-like"/>
    <property type="match status" value="1"/>
</dbReference>
<dbReference type="InterPro" id="IPR029033">
    <property type="entry name" value="His_PPase_superfam"/>
</dbReference>
<dbReference type="GO" id="GO:0005737">
    <property type="term" value="C:cytoplasm"/>
    <property type="evidence" value="ECO:0007669"/>
    <property type="project" value="TreeGrafter"/>
</dbReference>
<evidence type="ECO:0000313" key="2">
    <source>
        <dbReference type="Proteomes" id="UP000799324"/>
    </source>
</evidence>
<dbReference type="AlphaFoldDB" id="A0A6A6TR49"/>
<sequence>MSTPATEWTFSSQHGFFSHDDDPESWDFRATTRPNLGILNRSYDTDQDFDPQGQKTQWQRFEHWVREMNKIDPSHRQYKIFYAIRHGQGIHNVKESEVGREEWDRHWSKLSGDGTLVWEDAELTPVGEQQAKDIATFFATSDVPAPECIFSSPLRRCLHTTELAYAGRLSTTKPVIKEKLRERLGVHTCDKRSTKSWIADAHPIFAFESGFPEHDELWKPDVRETLEEHIPRVKELLDDIFRSAKDATVISLTAHSGALMTLFRATGWKRIPVAAGAVYPLLILAERDS</sequence>
<reference evidence="1" key="1">
    <citation type="journal article" date="2020" name="Stud. Mycol.">
        <title>101 Dothideomycetes genomes: a test case for predicting lifestyles and emergence of pathogens.</title>
        <authorList>
            <person name="Haridas S."/>
            <person name="Albert R."/>
            <person name="Binder M."/>
            <person name="Bloem J."/>
            <person name="Labutti K."/>
            <person name="Salamov A."/>
            <person name="Andreopoulos B."/>
            <person name="Baker S."/>
            <person name="Barry K."/>
            <person name="Bills G."/>
            <person name="Bluhm B."/>
            <person name="Cannon C."/>
            <person name="Castanera R."/>
            <person name="Culley D."/>
            <person name="Daum C."/>
            <person name="Ezra D."/>
            <person name="Gonzalez J."/>
            <person name="Henrissat B."/>
            <person name="Kuo A."/>
            <person name="Liang C."/>
            <person name="Lipzen A."/>
            <person name="Lutzoni F."/>
            <person name="Magnuson J."/>
            <person name="Mondo S."/>
            <person name="Nolan M."/>
            <person name="Ohm R."/>
            <person name="Pangilinan J."/>
            <person name="Park H.-J."/>
            <person name="Ramirez L."/>
            <person name="Alfaro M."/>
            <person name="Sun H."/>
            <person name="Tritt A."/>
            <person name="Yoshinaga Y."/>
            <person name="Zwiers L.-H."/>
            <person name="Turgeon B."/>
            <person name="Goodwin S."/>
            <person name="Spatafora J."/>
            <person name="Crous P."/>
            <person name="Grigoriev I."/>
        </authorList>
    </citation>
    <scope>NUCLEOTIDE SEQUENCE</scope>
    <source>
        <strain evidence="1">CBS 122681</strain>
    </source>
</reference>
<dbReference type="Proteomes" id="UP000799324">
    <property type="component" value="Unassembled WGS sequence"/>
</dbReference>
<name>A0A6A6TR49_9PLEO</name>
<evidence type="ECO:0000313" key="1">
    <source>
        <dbReference type="EMBL" id="KAF2661388.1"/>
    </source>
</evidence>
<dbReference type="Pfam" id="PF00300">
    <property type="entry name" value="His_Phos_1"/>
    <property type="match status" value="1"/>
</dbReference>
<dbReference type="SUPFAM" id="SSF53254">
    <property type="entry name" value="Phosphoglycerate mutase-like"/>
    <property type="match status" value="1"/>
</dbReference>
<proteinExistence type="predicted"/>
<dbReference type="InterPro" id="IPR013078">
    <property type="entry name" value="His_Pase_superF_clade-1"/>
</dbReference>
<dbReference type="PANTHER" id="PTHR48100:SF1">
    <property type="entry name" value="HISTIDINE PHOSPHATASE FAMILY PROTEIN-RELATED"/>
    <property type="match status" value="1"/>
</dbReference>
<dbReference type="SMART" id="SM00855">
    <property type="entry name" value="PGAM"/>
    <property type="match status" value="1"/>
</dbReference>
<dbReference type="InterPro" id="IPR050275">
    <property type="entry name" value="PGM_Phosphatase"/>
</dbReference>